<proteinExistence type="predicted"/>
<sequence>MNTTVTAPHWNLSGTRVVGDGSRLALPKQSCTSPPGLYWPSHRPPGQRLTNPQALLAAFSEAL</sequence>
<keyword evidence="2" id="KW-1185">Reference proteome</keyword>
<accession>A0ABP3ITR9</accession>
<protein>
    <recommendedName>
        <fullName evidence="3">DUF397 domain-containing protein</fullName>
    </recommendedName>
</protein>
<dbReference type="EMBL" id="BAAABX010000051">
    <property type="protein sequence ID" value="GAA0420652.1"/>
    <property type="molecule type" value="Genomic_DNA"/>
</dbReference>
<organism evidence="1 2">
    <name type="scientific">Streptomyces luteireticuli</name>
    <dbReference type="NCBI Taxonomy" id="173858"/>
    <lineage>
        <taxon>Bacteria</taxon>
        <taxon>Bacillati</taxon>
        <taxon>Actinomycetota</taxon>
        <taxon>Actinomycetes</taxon>
        <taxon>Kitasatosporales</taxon>
        <taxon>Streptomycetaceae</taxon>
        <taxon>Streptomyces</taxon>
    </lineage>
</organism>
<name>A0ABP3ITR9_9ACTN</name>
<dbReference type="Proteomes" id="UP001500879">
    <property type="component" value="Unassembled WGS sequence"/>
</dbReference>
<evidence type="ECO:0008006" key="3">
    <source>
        <dbReference type="Google" id="ProtNLM"/>
    </source>
</evidence>
<evidence type="ECO:0000313" key="1">
    <source>
        <dbReference type="EMBL" id="GAA0420652.1"/>
    </source>
</evidence>
<comment type="caution">
    <text evidence="1">The sequence shown here is derived from an EMBL/GenBank/DDBJ whole genome shotgun (WGS) entry which is preliminary data.</text>
</comment>
<evidence type="ECO:0000313" key="2">
    <source>
        <dbReference type="Proteomes" id="UP001500879"/>
    </source>
</evidence>
<gene>
    <name evidence="1" type="ORF">GCM10010357_47480</name>
</gene>
<reference evidence="2" key="1">
    <citation type="journal article" date="2019" name="Int. J. Syst. Evol. Microbiol.">
        <title>The Global Catalogue of Microorganisms (GCM) 10K type strain sequencing project: providing services to taxonomists for standard genome sequencing and annotation.</title>
        <authorList>
            <consortium name="The Broad Institute Genomics Platform"/>
            <consortium name="The Broad Institute Genome Sequencing Center for Infectious Disease"/>
            <person name="Wu L."/>
            <person name="Ma J."/>
        </authorList>
    </citation>
    <scope>NUCLEOTIDE SEQUENCE [LARGE SCALE GENOMIC DNA]</scope>
    <source>
        <strain evidence="2">JCM 4788</strain>
    </source>
</reference>